<dbReference type="Gene3D" id="3.30.700.10">
    <property type="entry name" value="Glycoprotein, Type 4 Pilin"/>
    <property type="match status" value="1"/>
</dbReference>
<evidence type="ECO:0000256" key="3">
    <source>
        <dbReference type="ARBA" id="ARBA00022475"/>
    </source>
</evidence>
<dbReference type="GO" id="GO:0015628">
    <property type="term" value="P:protein secretion by the type II secretion system"/>
    <property type="evidence" value="ECO:0007669"/>
    <property type="project" value="InterPro"/>
</dbReference>
<dbReference type="GO" id="GO:0005886">
    <property type="term" value="C:plasma membrane"/>
    <property type="evidence" value="ECO:0007669"/>
    <property type="project" value="UniProtKB-SubCell"/>
</dbReference>
<evidence type="ECO:0000256" key="7">
    <source>
        <dbReference type="ARBA" id="ARBA00022989"/>
    </source>
</evidence>
<evidence type="ECO:0000256" key="2">
    <source>
        <dbReference type="ARBA" id="ARBA00021549"/>
    </source>
</evidence>
<dbReference type="InterPro" id="IPR045584">
    <property type="entry name" value="Pilin-like"/>
</dbReference>
<evidence type="ECO:0000256" key="10">
    <source>
        <dbReference type="ARBA" id="ARBA00030775"/>
    </source>
</evidence>
<dbReference type="EMBL" id="FNDG01000008">
    <property type="protein sequence ID" value="SDH86709.1"/>
    <property type="molecule type" value="Genomic_DNA"/>
</dbReference>
<evidence type="ECO:0000256" key="5">
    <source>
        <dbReference type="ARBA" id="ARBA00022519"/>
    </source>
</evidence>
<dbReference type="PROSITE" id="PS00409">
    <property type="entry name" value="PROKAR_NTER_METHYL"/>
    <property type="match status" value="1"/>
</dbReference>
<comment type="subcellular location">
    <subcellularLocation>
        <location evidence="1">Cell inner membrane</location>
        <topology evidence="1">Single-pass membrane protein</topology>
    </subcellularLocation>
</comment>
<accession>A0A1G8FX31</accession>
<evidence type="ECO:0000256" key="4">
    <source>
        <dbReference type="ARBA" id="ARBA00022481"/>
    </source>
</evidence>
<evidence type="ECO:0000259" key="11">
    <source>
        <dbReference type="Pfam" id="PF12019"/>
    </source>
</evidence>
<feature type="domain" description="General secretion pathway GspH" evidence="11">
    <location>
        <begin position="44"/>
        <end position="133"/>
    </location>
</feature>
<organism evidence="12 13">
    <name type="scientific">Phytopseudomonas flavescens</name>
    <dbReference type="NCBI Taxonomy" id="29435"/>
    <lineage>
        <taxon>Bacteria</taxon>
        <taxon>Pseudomonadati</taxon>
        <taxon>Pseudomonadota</taxon>
        <taxon>Gammaproteobacteria</taxon>
        <taxon>Pseudomonadales</taxon>
        <taxon>Pseudomonadaceae</taxon>
        <taxon>Phytopseudomonas</taxon>
    </lineage>
</organism>
<evidence type="ECO:0000256" key="1">
    <source>
        <dbReference type="ARBA" id="ARBA00004377"/>
    </source>
</evidence>
<keyword evidence="6" id="KW-0812">Transmembrane</keyword>
<dbReference type="Proteomes" id="UP000198606">
    <property type="component" value="Unassembled WGS sequence"/>
</dbReference>
<dbReference type="NCBIfam" id="TIGR02532">
    <property type="entry name" value="IV_pilin_GFxxxE"/>
    <property type="match status" value="1"/>
</dbReference>
<dbReference type="SUPFAM" id="SSF54523">
    <property type="entry name" value="Pili subunits"/>
    <property type="match status" value="1"/>
</dbReference>
<dbReference type="InterPro" id="IPR012902">
    <property type="entry name" value="N_methyl_site"/>
</dbReference>
<name>A0A1G8FX31_9GAMM</name>
<keyword evidence="3" id="KW-1003">Cell membrane</keyword>
<protein>
    <recommendedName>
        <fullName evidence="2">Type II secretion system protein H</fullName>
    </recommendedName>
    <alternativeName>
        <fullName evidence="10">General secretion pathway protein H</fullName>
    </alternativeName>
</protein>
<keyword evidence="5" id="KW-0997">Cell inner membrane</keyword>
<dbReference type="GO" id="GO:0015627">
    <property type="term" value="C:type II protein secretion system complex"/>
    <property type="evidence" value="ECO:0007669"/>
    <property type="project" value="InterPro"/>
</dbReference>
<dbReference type="Pfam" id="PF07963">
    <property type="entry name" value="N_methyl"/>
    <property type="match status" value="1"/>
</dbReference>
<evidence type="ECO:0000256" key="8">
    <source>
        <dbReference type="ARBA" id="ARBA00023136"/>
    </source>
</evidence>
<evidence type="ECO:0000313" key="12">
    <source>
        <dbReference type="EMBL" id="SDH86709.1"/>
    </source>
</evidence>
<dbReference type="AlphaFoldDB" id="A0A1G8FX31"/>
<evidence type="ECO:0000256" key="9">
    <source>
        <dbReference type="ARBA" id="ARBA00025772"/>
    </source>
</evidence>
<gene>
    <name evidence="12" type="ORF">SAMN05216588_10888</name>
</gene>
<proteinExistence type="inferred from homology"/>
<dbReference type="Pfam" id="PF12019">
    <property type="entry name" value="GspH"/>
    <property type="match status" value="1"/>
</dbReference>
<dbReference type="STRING" id="29435.SAMN05216588_10888"/>
<keyword evidence="7" id="KW-1133">Transmembrane helix</keyword>
<dbReference type="RefSeq" id="WP_084305127.1">
    <property type="nucleotide sequence ID" value="NZ_FNDG01000008.1"/>
</dbReference>
<keyword evidence="8" id="KW-0472">Membrane</keyword>
<sequence>MRRFLHGFTLVELMVALALVGILATLAAPAFQGAMERSRADSDINELRTALSFARLEAINKSRSITVAAANEGWAAGMTVKQGDTVVREFSAMKDGAQLDAEDGETELIFDNLGGVDDDGVNFDYTRGSTTKILKLCPTGRILMAGDC</sequence>
<evidence type="ECO:0000313" key="13">
    <source>
        <dbReference type="Proteomes" id="UP000198606"/>
    </source>
</evidence>
<keyword evidence="4" id="KW-0488">Methylation</keyword>
<evidence type="ECO:0000256" key="6">
    <source>
        <dbReference type="ARBA" id="ARBA00022692"/>
    </source>
</evidence>
<reference evidence="12 13" key="1">
    <citation type="submission" date="2016-10" db="EMBL/GenBank/DDBJ databases">
        <authorList>
            <person name="de Groot N.N."/>
        </authorList>
    </citation>
    <scope>NUCLEOTIDE SEQUENCE [LARGE SCALE GENOMIC DNA]</scope>
    <source>
        <strain evidence="12 13">LMG 18387</strain>
    </source>
</reference>
<comment type="similarity">
    <text evidence="9">Belongs to the GSP H family.</text>
</comment>
<dbReference type="InterPro" id="IPR022346">
    <property type="entry name" value="T2SS_GspH"/>
</dbReference>